<keyword evidence="1" id="KW-0479">Metal-binding</keyword>
<gene>
    <name evidence="2" type="ORF">G5V58_10570</name>
</gene>
<dbReference type="SUPFAM" id="SSF56655">
    <property type="entry name" value="Carbohydrate phosphatase"/>
    <property type="match status" value="1"/>
</dbReference>
<evidence type="ECO:0000313" key="3">
    <source>
        <dbReference type="Proteomes" id="UP000502996"/>
    </source>
</evidence>
<dbReference type="GO" id="GO:0007165">
    <property type="term" value="P:signal transduction"/>
    <property type="evidence" value="ECO:0007669"/>
    <property type="project" value="TreeGrafter"/>
</dbReference>
<dbReference type="PANTHER" id="PTHR20854:SF4">
    <property type="entry name" value="INOSITOL-1-MONOPHOSPHATASE-RELATED"/>
    <property type="match status" value="1"/>
</dbReference>
<keyword evidence="3" id="KW-1185">Reference proteome</keyword>
<sequence length="260" mass="28208">METQEVLELLQDVAAKVITPRFRSLSDDQVSEKNPGDLVTVADREAEELITAALTEAYPDALVLGEEASEGDETLLERFREADHAFTVDPVDGTKNFVAGSPLHAVMAAELRGGEVVRSWIWQPQLEAAYVAELGGGAWRNGERLHRPPLGDQLRGITSRRRWLGRALGALKALELTWVCCGVDYPKLVEGEADYALYKKAKPWDHAPGSLLLAEAGGHVGTFDGGAYRPQDEAPRGLVAAAGRATYDLVQGLVGDLPWP</sequence>
<dbReference type="EMBL" id="CP049257">
    <property type="protein sequence ID" value="QIG45901.1"/>
    <property type="molecule type" value="Genomic_DNA"/>
</dbReference>
<feature type="binding site" evidence="1">
    <location>
        <position position="92"/>
    </location>
    <ligand>
        <name>Mg(2+)</name>
        <dbReference type="ChEBI" id="CHEBI:18420"/>
        <label>1</label>
        <note>catalytic</note>
    </ligand>
</feature>
<protein>
    <submittedName>
        <fullName evidence="2">Inositol monophosphatase</fullName>
    </submittedName>
</protein>
<dbReference type="Gene3D" id="3.30.540.10">
    <property type="entry name" value="Fructose-1,6-Bisphosphatase, subunit A, domain 1"/>
    <property type="match status" value="1"/>
</dbReference>
<organism evidence="2 3">
    <name type="scientific">Nocardioides anomalus</name>
    <dbReference type="NCBI Taxonomy" id="2712223"/>
    <lineage>
        <taxon>Bacteria</taxon>
        <taxon>Bacillati</taxon>
        <taxon>Actinomycetota</taxon>
        <taxon>Actinomycetes</taxon>
        <taxon>Propionibacteriales</taxon>
        <taxon>Nocardioidaceae</taxon>
        <taxon>Nocardioides</taxon>
    </lineage>
</organism>
<evidence type="ECO:0000313" key="2">
    <source>
        <dbReference type="EMBL" id="QIG45901.1"/>
    </source>
</evidence>
<reference evidence="2 3" key="1">
    <citation type="submission" date="2020-02" db="EMBL/GenBank/DDBJ databases">
        <title>Full genome sequence of Nocardioides sp. R-3366.</title>
        <authorList>
            <person name="Im W.-T."/>
        </authorList>
    </citation>
    <scope>NUCLEOTIDE SEQUENCE [LARGE SCALE GENOMIC DNA]</scope>
    <source>
        <strain evidence="2 3">R-3366</strain>
    </source>
</reference>
<name>A0A6G6WKP0_9ACTN</name>
<proteinExistence type="predicted"/>
<dbReference type="RefSeq" id="WP_165238952.1">
    <property type="nucleotide sequence ID" value="NZ_CP049257.1"/>
</dbReference>
<dbReference type="CDD" id="cd01637">
    <property type="entry name" value="IMPase_like"/>
    <property type="match status" value="1"/>
</dbReference>
<dbReference type="Gene3D" id="3.40.190.80">
    <property type="match status" value="1"/>
</dbReference>
<feature type="binding site" evidence="1">
    <location>
        <position position="66"/>
    </location>
    <ligand>
        <name>Mg(2+)</name>
        <dbReference type="ChEBI" id="CHEBI:18420"/>
        <label>1</label>
        <note>catalytic</note>
    </ligand>
</feature>
<comment type="cofactor">
    <cofactor evidence="1">
        <name>Mg(2+)</name>
        <dbReference type="ChEBI" id="CHEBI:18420"/>
    </cofactor>
</comment>
<dbReference type="InterPro" id="IPR000760">
    <property type="entry name" value="Inositol_monophosphatase-like"/>
</dbReference>
<dbReference type="Pfam" id="PF00459">
    <property type="entry name" value="Inositol_P"/>
    <property type="match status" value="1"/>
</dbReference>
<dbReference type="GO" id="GO:0008934">
    <property type="term" value="F:inositol monophosphate 1-phosphatase activity"/>
    <property type="evidence" value="ECO:0007669"/>
    <property type="project" value="TreeGrafter"/>
</dbReference>
<dbReference type="AlphaFoldDB" id="A0A6G6WKP0"/>
<dbReference type="Proteomes" id="UP000502996">
    <property type="component" value="Chromosome"/>
</dbReference>
<dbReference type="PRINTS" id="PR00377">
    <property type="entry name" value="IMPHPHTASES"/>
</dbReference>
<feature type="binding site" evidence="1">
    <location>
        <position position="205"/>
    </location>
    <ligand>
        <name>Mg(2+)</name>
        <dbReference type="ChEBI" id="CHEBI:18420"/>
        <label>1</label>
        <note>catalytic</note>
    </ligand>
</feature>
<dbReference type="PANTHER" id="PTHR20854">
    <property type="entry name" value="INOSITOL MONOPHOSPHATASE"/>
    <property type="match status" value="1"/>
</dbReference>
<keyword evidence="1" id="KW-0460">Magnesium</keyword>
<feature type="binding site" evidence="1">
    <location>
        <position position="89"/>
    </location>
    <ligand>
        <name>Mg(2+)</name>
        <dbReference type="ChEBI" id="CHEBI:18420"/>
        <label>1</label>
        <note>catalytic</note>
    </ligand>
</feature>
<dbReference type="KEGG" id="nano:G5V58_10570"/>
<accession>A0A6G6WKP0</accession>
<dbReference type="GO" id="GO:0046872">
    <property type="term" value="F:metal ion binding"/>
    <property type="evidence" value="ECO:0007669"/>
    <property type="project" value="UniProtKB-KW"/>
</dbReference>
<evidence type="ECO:0000256" key="1">
    <source>
        <dbReference type="PIRSR" id="PIRSR600760-2"/>
    </source>
</evidence>
<dbReference type="GO" id="GO:0006020">
    <property type="term" value="P:inositol metabolic process"/>
    <property type="evidence" value="ECO:0007669"/>
    <property type="project" value="TreeGrafter"/>
</dbReference>